<feature type="transmembrane region" description="Helical" evidence="6">
    <location>
        <begin position="144"/>
        <end position="163"/>
    </location>
</feature>
<sequence length="185" mass="20150">MVLQLDASPSNSRNSIASASKLVGVVATIGMCWTSAFAGVYFEKMLKNVNSNMWIQNIRLSLMTLVFATFTMWSSDGSKIMEKGLFQGWTSLVWTMTIAAATSGIVVSAVMKYADNIKKTYCQTLAIGLTAVISICLGERNFSLSLMTGVILVVISIAIYAFYPPPPRPLILVSDSEEEEVVEIV</sequence>
<evidence type="ECO:0000313" key="7">
    <source>
        <dbReference type="EMBL" id="CDL95380.1"/>
    </source>
</evidence>
<feature type="transmembrane region" description="Helical" evidence="6">
    <location>
        <begin position="22"/>
        <end position="42"/>
    </location>
</feature>
<protein>
    <submittedName>
        <fullName evidence="7">Nucleotide-sugar transporter domain containing protein</fullName>
    </submittedName>
</protein>
<keyword evidence="3 6" id="KW-0812">Transmembrane</keyword>
<evidence type="ECO:0000256" key="2">
    <source>
        <dbReference type="ARBA" id="ARBA00022597"/>
    </source>
</evidence>
<dbReference type="NCBIfam" id="TIGR00803">
    <property type="entry name" value="nst"/>
    <property type="match status" value="1"/>
</dbReference>
<keyword evidence="4 6" id="KW-1133">Transmembrane helix</keyword>
<accession>W6NF51</accession>
<dbReference type="GO" id="GO:0000139">
    <property type="term" value="C:Golgi membrane"/>
    <property type="evidence" value="ECO:0007669"/>
    <property type="project" value="InterPro"/>
</dbReference>
<evidence type="ECO:0000256" key="4">
    <source>
        <dbReference type="ARBA" id="ARBA00022989"/>
    </source>
</evidence>
<dbReference type="GO" id="GO:0015165">
    <property type="term" value="F:pyrimidine nucleotide-sugar transmembrane transporter activity"/>
    <property type="evidence" value="ECO:0007669"/>
    <property type="project" value="InterPro"/>
</dbReference>
<dbReference type="Pfam" id="PF04142">
    <property type="entry name" value="Nuc_sug_transp"/>
    <property type="match status" value="1"/>
</dbReference>
<name>W6NF51_HAECO</name>
<evidence type="ECO:0000256" key="1">
    <source>
        <dbReference type="ARBA" id="ARBA00004141"/>
    </source>
</evidence>
<reference evidence="7" key="2">
    <citation type="submission" date="2013-05" db="EMBL/GenBank/DDBJ databases">
        <title>The genome and transcriptome of Haemonchus contortus: a key model parasite for drug and vaccine discovery.</title>
        <authorList>
            <person name="Laing R."/>
            <person name="Kikuchi T."/>
            <person name="Martinelli A."/>
            <person name="Tsai I.J."/>
            <person name="Beech R.N."/>
            <person name="Redman E."/>
            <person name="Holroyd N."/>
            <person name="Bartley D.J."/>
            <person name="Beasley H."/>
            <person name="Britton C."/>
            <person name="Curran D."/>
            <person name="Devaney E."/>
            <person name="Gilabert A."/>
            <person name="Jackson F."/>
            <person name="Hunt M."/>
            <person name="Johnston S."/>
            <person name="Kryukov I."/>
            <person name="Li K."/>
            <person name="Morrison A.A."/>
            <person name="Reid A.J."/>
            <person name="Sargison N."/>
            <person name="Saunders G."/>
            <person name="Wasmuth J.D."/>
            <person name="Wolstenholme A."/>
            <person name="Berriman M."/>
            <person name="Gilleard J.S."/>
            <person name="Cotton J.A."/>
        </authorList>
    </citation>
    <scope>NUCLEOTIDE SEQUENCE [LARGE SCALE GENOMIC DNA]</scope>
    <source>
        <strain evidence="7">ISE/inbred ISE</strain>
    </source>
</reference>
<dbReference type="AlphaFoldDB" id="W6NF51"/>
<evidence type="ECO:0000256" key="5">
    <source>
        <dbReference type="ARBA" id="ARBA00023136"/>
    </source>
</evidence>
<comment type="caution">
    <text evidence="7">The sequence shown here is derived from an EMBL/GenBank/DDBJ whole genome shotgun (WGS) entry which is preliminary data.</text>
</comment>
<dbReference type="InterPro" id="IPR007271">
    <property type="entry name" value="Nuc_sug_transpt"/>
</dbReference>
<organism evidence="7">
    <name type="scientific">Haemonchus contortus</name>
    <name type="common">Barber pole worm</name>
    <dbReference type="NCBI Taxonomy" id="6289"/>
    <lineage>
        <taxon>Eukaryota</taxon>
        <taxon>Metazoa</taxon>
        <taxon>Ecdysozoa</taxon>
        <taxon>Nematoda</taxon>
        <taxon>Chromadorea</taxon>
        <taxon>Rhabditida</taxon>
        <taxon>Rhabditina</taxon>
        <taxon>Rhabditomorpha</taxon>
        <taxon>Strongyloidea</taxon>
        <taxon>Trichostrongylidae</taxon>
        <taxon>Haemonchus</taxon>
    </lineage>
</organism>
<keyword evidence="5 6" id="KW-0472">Membrane</keyword>
<evidence type="ECO:0000256" key="6">
    <source>
        <dbReference type="SAM" id="Phobius"/>
    </source>
</evidence>
<evidence type="ECO:0000256" key="3">
    <source>
        <dbReference type="ARBA" id="ARBA00022692"/>
    </source>
</evidence>
<reference evidence="7" key="1">
    <citation type="submission" date="2013-03" db="EMBL/GenBank/DDBJ databases">
        <authorList>
            <person name="Aslett M."/>
        </authorList>
    </citation>
    <scope>NUCLEOTIDE SEQUENCE [LARGE SCALE GENOMIC DNA]</scope>
    <source>
        <strain evidence="7">ISE/inbred ISE</strain>
    </source>
</reference>
<dbReference type="EMBL" id="CAVP010058967">
    <property type="protein sequence ID" value="CDL95380.1"/>
    <property type="molecule type" value="Genomic_DNA"/>
</dbReference>
<dbReference type="PANTHER" id="PTHR10231">
    <property type="entry name" value="NUCLEOTIDE-SUGAR TRANSMEMBRANE TRANSPORTER"/>
    <property type="match status" value="1"/>
</dbReference>
<keyword evidence="2 7" id="KW-0813">Transport</keyword>
<gene>
    <name evidence="7" type="ORF">HCOI_00679800</name>
</gene>
<proteinExistence type="predicted"/>
<keyword evidence="2 7" id="KW-0762">Sugar transport</keyword>
<comment type="subcellular location">
    <subcellularLocation>
        <location evidence="1">Membrane</location>
        <topology evidence="1">Multi-pass membrane protein</topology>
    </subcellularLocation>
</comment>
<feature type="transmembrane region" description="Helical" evidence="6">
    <location>
        <begin position="93"/>
        <end position="114"/>
    </location>
</feature>
<feature type="transmembrane region" description="Helical" evidence="6">
    <location>
        <begin position="54"/>
        <end position="73"/>
    </location>
</feature>